<evidence type="ECO:0000313" key="3">
    <source>
        <dbReference type="Proteomes" id="UP000275267"/>
    </source>
</evidence>
<feature type="region of interest" description="Disordered" evidence="1">
    <location>
        <begin position="1"/>
        <end position="43"/>
    </location>
</feature>
<keyword evidence="3" id="KW-1185">Reference proteome</keyword>
<dbReference type="Proteomes" id="UP000275267">
    <property type="component" value="Unassembled WGS sequence"/>
</dbReference>
<evidence type="ECO:0000256" key="1">
    <source>
        <dbReference type="SAM" id="MobiDB-lite"/>
    </source>
</evidence>
<evidence type="ECO:0000313" key="2">
    <source>
        <dbReference type="EMBL" id="RLN08353.1"/>
    </source>
</evidence>
<dbReference type="AlphaFoldDB" id="A0A3L6RT40"/>
<protein>
    <submittedName>
        <fullName evidence="2">Uncharacterized protein</fullName>
    </submittedName>
</protein>
<name>A0A3L6RT40_PANMI</name>
<organism evidence="2 3">
    <name type="scientific">Panicum miliaceum</name>
    <name type="common">Proso millet</name>
    <name type="synonym">Broomcorn millet</name>
    <dbReference type="NCBI Taxonomy" id="4540"/>
    <lineage>
        <taxon>Eukaryota</taxon>
        <taxon>Viridiplantae</taxon>
        <taxon>Streptophyta</taxon>
        <taxon>Embryophyta</taxon>
        <taxon>Tracheophyta</taxon>
        <taxon>Spermatophyta</taxon>
        <taxon>Magnoliopsida</taxon>
        <taxon>Liliopsida</taxon>
        <taxon>Poales</taxon>
        <taxon>Poaceae</taxon>
        <taxon>PACMAD clade</taxon>
        <taxon>Panicoideae</taxon>
        <taxon>Panicodae</taxon>
        <taxon>Paniceae</taxon>
        <taxon>Panicinae</taxon>
        <taxon>Panicum</taxon>
        <taxon>Panicum sect. Panicum</taxon>
    </lineage>
</organism>
<accession>A0A3L6RT40</accession>
<comment type="caution">
    <text evidence="2">The sequence shown here is derived from an EMBL/GenBank/DDBJ whole genome shotgun (WGS) entry which is preliminary data.</text>
</comment>
<reference evidence="3" key="1">
    <citation type="journal article" date="2019" name="Nat. Commun.">
        <title>The genome of broomcorn millet.</title>
        <authorList>
            <person name="Zou C."/>
            <person name="Miki D."/>
            <person name="Li D."/>
            <person name="Tang Q."/>
            <person name="Xiao L."/>
            <person name="Rajput S."/>
            <person name="Deng P."/>
            <person name="Jia W."/>
            <person name="Huang R."/>
            <person name="Zhang M."/>
            <person name="Sun Y."/>
            <person name="Hu J."/>
            <person name="Fu X."/>
            <person name="Schnable P.S."/>
            <person name="Li F."/>
            <person name="Zhang H."/>
            <person name="Feng B."/>
            <person name="Zhu X."/>
            <person name="Liu R."/>
            <person name="Schnable J.C."/>
            <person name="Zhu J.-K."/>
            <person name="Zhang H."/>
        </authorList>
    </citation>
    <scope>NUCLEOTIDE SEQUENCE [LARGE SCALE GENOMIC DNA]</scope>
</reference>
<dbReference type="EMBL" id="PQIB02000007">
    <property type="protein sequence ID" value="RLN08353.1"/>
    <property type="molecule type" value="Genomic_DNA"/>
</dbReference>
<feature type="compositionally biased region" description="Polar residues" evidence="1">
    <location>
        <begin position="1"/>
        <end position="19"/>
    </location>
</feature>
<gene>
    <name evidence="2" type="ORF">C2845_PM11G20990</name>
</gene>
<proteinExistence type="predicted"/>
<sequence>MEQANQDSLSHGMGESSSNSRRRKACKEGGAPRGERKRRSRHHERRLCHLCGCKEMHHQDHILHHVLYLFAPEHDFI</sequence>